<organism evidence="1 2">
    <name type="scientific">Allacma fusca</name>
    <dbReference type="NCBI Taxonomy" id="39272"/>
    <lineage>
        <taxon>Eukaryota</taxon>
        <taxon>Metazoa</taxon>
        <taxon>Ecdysozoa</taxon>
        <taxon>Arthropoda</taxon>
        <taxon>Hexapoda</taxon>
        <taxon>Collembola</taxon>
        <taxon>Symphypleona</taxon>
        <taxon>Sminthuridae</taxon>
        <taxon>Allacma</taxon>
    </lineage>
</organism>
<gene>
    <name evidence="1" type="ORF">AFUS01_LOCUS23687</name>
</gene>
<keyword evidence="2" id="KW-1185">Reference proteome</keyword>
<dbReference type="OrthoDB" id="43460at2759"/>
<sequence length="124" mass="13917">MRYIPSITFFLNIIKNARGLLSKYIGHWILINTNVVAESGLRLLKPILGGLFDRFTVYGNNKAAWLPKFLKIVPKQALPDWYGDIFSKATVHKAPKKSLLLSLTFTPPKTVPTGATFCKGGRHF</sequence>
<reference evidence="1" key="1">
    <citation type="submission" date="2021-06" db="EMBL/GenBank/DDBJ databases">
        <authorList>
            <person name="Hodson N. C."/>
            <person name="Mongue J. A."/>
            <person name="Jaron S. K."/>
        </authorList>
    </citation>
    <scope>NUCLEOTIDE SEQUENCE</scope>
</reference>
<comment type="caution">
    <text evidence="1">The sequence shown here is derived from an EMBL/GenBank/DDBJ whole genome shotgun (WGS) entry which is preliminary data.</text>
</comment>
<dbReference type="EMBL" id="CAJVCH010287608">
    <property type="protein sequence ID" value="CAG7785035.1"/>
    <property type="molecule type" value="Genomic_DNA"/>
</dbReference>
<proteinExistence type="predicted"/>
<dbReference type="AlphaFoldDB" id="A0A8J2PFJ9"/>
<name>A0A8J2PFJ9_9HEXA</name>
<protein>
    <submittedName>
        <fullName evidence="1">Uncharacterized protein</fullName>
    </submittedName>
</protein>
<accession>A0A8J2PFJ9</accession>
<dbReference type="Proteomes" id="UP000708208">
    <property type="component" value="Unassembled WGS sequence"/>
</dbReference>
<evidence type="ECO:0000313" key="1">
    <source>
        <dbReference type="EMBL" id="CAG7785035.1"/>
    </source>
</evidence>
<evidence type="ECO:0000313" key="2">
    <source>
        <dbReference type="Proteomes" id="UP000708208"/>
    </source>
</evidence>